<dbReference type="PANTHER" id="PTHR17609:SF3">
    <property type="entry name" value="SAP DOMAIN-CONTAINING PROTEIN"/>
    <property type="match status" value="1"/>
</dbReference>
<sequence length="265" mass="30461">MKYNFFSKALLKYHILSFFSCLSVNVLIGFFILQYFRLFETNGAIDDFKVFYPKVPKLTNGRDCGVFVVMFAKALLLQNHVAIGRSVAILEDSLNEDLNYHQTEQAYLLFESLANHDYTFNCVLCGWYPVTLIWDGVRKPCFRFSVSDLLPPHTSIQETVDIVKFWSDIDTNVIIKGITKGSLPSTEVTPSYEYWGPLIGKESRHGNLLYNTEFRKRPQVAENEYGEPVPEELLKNLLQDEKANGNPSGWFCYGHDHKNEGKVNF</sequence>
<keyword evidence="1" id="KW-0812">Transmembrane</keyword>
<gene>
    <name evidence="2" type="ORF">CHS0354_001747</name>
</gene>
<evidence type="ECO:0000313" key="2">
    <source>
        <dbReference type="EMBL" id="KAK3602312.1"/>
    </source>
</evidence>
<dbReference type="SUPFAM" id="SSF54001">
    <property type="entry name" value="Cysteine proteinases"/>
    <property type="match status" value="1"/>
</dbReference>
<dbReference type="Gene3D" id="3.40.395.10">
    <property type="entry name" value="Adenoviral Proteinase, Chain A"/>
    <property type="match status" value="1"/>
</dbReference>
<reference evidence="2" key="2">
    <citation type="journal article" date="2021" name="Genome Biol. Evol.">
        <title>Developing a high-quality reference genome for a parasitic bivalve with doubly uniparental inheritance (Bivalvia: Unionida).</title>
        <authorList>
            <person name="Smith C.H."/>
        </authorList>
    </citation>
    <scope>NUCLEOTIDE SEQUENCE</scope>
    <source>
        <strain evidence="2">CHS0354</strain>
        <tissue evidence="2">Mantle</tissue>
    </source>
</reference>
<evidence type="ECO:0000256" key="1">
    <source>
        <dbReference type="SAM" id="Phobius"/>
    </source>
</evidence>
<accession>A0AAE0W6L1</accession>
<name>A0AAE0W6L1_9BIVA</name>
<dbReference type="AlphaFoldDB" id="A0AAE0W6L1"/>
<dbReference type="InterPro" id="IPR038765">
    <property type="entry name" value="Papain-like_cys_pep_sf"/>
</dbReference>
<feature type="transmembrane region" description="Helical" evidence="1">
    <location>
        <begin position="12"/>
        <end position="36"/>
    </location>
</feature>
<dbReference type="PANTHER" id="PTHR17609">
    <property type="entry name" value="HMG DOMAIN-CONTAINING PROTEIN 3"/>
    <property type="match status" value="1"/>
</dbReference>
<reference evidence="2" key="1">
    <citation type="journal article" date="2021" name="Genome Biol. Evol.">
        <title>A High-Quality Reference Genome for a Parasitic Bivalve with Doubly Uniparental Inheritance (Bivalvia: Unionida).</title>
        <authorList>
            <person name="Smith C.H."/>
        </authorList>
    </citation>
    <scope>NUCLEOTIDE SEQUENCE</scope>
    <source>
        <strain evidence="2">CHS0354</strain>
    </source>
</reference>
<comment type="caution">
    <text evidence="2">The sequence shown here is derived from an EMBL/GenBank/DDBJ whole genome shotgun (WGS) entry which is preliminary data.</text>
</comment>
<keyword evidence="1" id="KW-0472">Membrane</keyword>
<keyword evidence="1" id="KW-1133">Transmembrane helix</keyword>
<evidence type="ECO:0000313" key="3">
    <source>
        <dbReference type="Proteomes" id="UP001195483"/>
    </source>
</evidence>
<proteinExistence type="predicted"/>
<keyword evidence="3" id="KW-1185">Reference proteome</keyword>
<dbReference type="EMBL" id="JAEAOA010000165">
    <property type="protein sequence ID" value="KAK3602312.1"/>
    <property type="molecule type" value="Genomic_DNA"/>
</dbReference>
<reference evidence="2" key="3">
    <citation type="submission" date="2023-05" db="EMBL/GenBank/DDBJ databases">
        <authorList>
            <person name="Smith C.H."/>
        </authorList>
    </citation>
    <scope>NUCLEOTIDE SEQUENCE</scope>
    <source>
        <strain evidence="2">CHS0354</strain>
        <tissue evidence="2">Mantle</tissue>
    </source>
</reference>
<organism evidence="2 3">
    <name type="scientific">Potamilus streckersoni</name>
    <dbReference type="NCBI Taxonomy" id="2493646"/>
    <lineage>
        <taxon>Eukaryota</taxon>
        <taxon>Metazoa</taxon>
        <taxon>Spiralia</taxon>
        <taxon>Lophotrochozoa</taxon>
        <taxon>Mollusca</taxon>
        <taxon>Bivalvia</taxon>
        <taxon>Autobranchia</taxon>
        <taxon>Heteroconchia</taxon>
        <taxon>Palaeoheterodonta</taxon>
        <taxon>Unionida</taxon>
        <taxon>Unionoidea</taxon>
        <taxon>Unionidae</taxon>
        <taxon>Ambleminae</taxon>
        <taxon>Lampsilini</taxon>
        <taxon>Potamilus</taxon>
    </lineage>
</organism>
<dbReference type="Proteomes" id="UP001195483">
    <property type="component" value="Unassembled WGS sequence"/>
</dbReference>
<protein>
    <submittedName>
        <fullName evidence="2">Uncharacterized protein</fullName>
    </submittedName>
</protein>
<dbReference type="InterPro" id="IPR039598">
    <property type="entry name" value="HMGXB3"/>
</dbReference>